<evidence type="ECO:0000256" key="1">
    <source>
        <dbReference type="SAM" id="MobiDB-lite"/>
    </source>
</evidence>
<keyword evidence="2" id="KW-1133">Transmembrane helix</keyword>
<name>A0A0D0BUQ6_9AGAM</name>
<protein>
    <submittedName>
        <fullName evidence="3">Uncharacterized protein</fullName>
    </submittedName>
</protein>
<feature type="region of interest" description="Disordered" evidence="1">
    <location>
        <begin position="106"/>
        <end position="126"/>
    </location>
</feature>
<feature type="region of interest" description="Disordered" evidence="1">
    <location>
        <begin position="25"/>
        <end position="76"/>
    </location>
</feature>
<evidence type="ECO:0000313" key="4">
    <source>
        <dbReference type="Proteomes" id="UP000054485"/>
    </source>
</evidence>
<feature type="compositionally biased region" description="Basic residues" evidence="1">
    <location>
        <begin position="43"/>
        <end position="56"/>
    </location>
</feature>
<gene>
    <name evidence="3" type="ORF">CY34DRAFT_800099</name>
</gene>
<dbReference type="InParanoid" id="A0A0D0BUQ6"/>
<reference evidence="3 4" key="1">
    <citation type="submission" date="2014-04" db="EMBL/GenBank/DDBJ databases">
        <authorList>
            <consortium name="DOE Joint Genome Institute"/>
            <person name="Kuo A."/>
            <person name="Ruytinx J."/>
            <person name="Rineau F."/>
            <person name="Colpaert J."/>
            <person name="Kohler A."/>
            <person name="Nagy L.G."/>
            <person name="Floudas D."/>
            <person name="Copeland A."/>
            <person name="Barry K.W."/>
            <person name="Cichocki N."/>
            <person name="Veneault-Fourrey C."/>
            <person name="LaButti K."/>
            <person name="Lindquist E.A."/>
            <person name="Lipzen A."/>
            <person name="Lundell T."/>
            <person name="Morin E."/>
            <person name="Murat C."/>
            <person name="Sun H."/>
            <person name="Tunlid A."/>
            <person name="Henrissat B."/>
            <person name="Grigoriev I.V."/>
            <person name="Hibbett D.S."/>
            <person name="Martin F."/>
            <person name="Nordberg H.P."/>
            <person name="Cantor M.N."/>
            <person name="Hua S.X."/>
        </authorList>
    </citation>
    <scope>NUCLEOTIDE SEQUENCE [LARGE SCALE GENOMIC DNA]</scope>
    <source>
        <strain evidence="3 4">UH-Slu-Lm8-n1</strain>
    </source>
</reference>
<dbReference type="Proteomes" id="UP000054485">
    <property type="component" value="Unassembled WGS sequence"/>
</dbReference>
<sequence>MMSQRMSTEEACNFSGNQNAVLPVSNQAAAVYDPPPPYPSRERRSRAARHSRRHRLPAPLSSQAPPDSVPASGYVSPQLSVSTHSFPRTEDATEQTPLLGDFLSAASAQRSSGRQRRHSQSSTIVSSNSFAPSLAQTVLSLLHSDPDIESDVDIYEAIGDDRDYPCAHDGHQRRPGASIESQSGTSHQWPLFSRRCWSRYFRPMTHRAYHAAVFHLLVLNFPYALLAWVFLFVFTLTGTTLLIALPLGALLCFLNLLGARAFARGELGLQTTFHGPLAYPPPYPPRPIFQRVRPPRSSDVESGPPYHESSFYKNTIAMFTDWTSYQALFYFLVIKPSITLFLTIPLMVMVPVSYVLVFPAPMVLRIVRKLGIWQANVAVEGLYLVVS</sequence>
<proteinExistence type="predicted"/>
<feature type="transmembrane region" description="Helical" evidence="2">
    <location>
        <begin position="208"/>
        <end position="234"/>
    </location>
</feature>
<dbReference type="HOGENOM" id="CLU_035058_0_0_1"/>
<feature type="transmembrane region" description="Helical" evidence="2">
    <location>
        <begin position="340"/>
        <end position="364"/>
    </location>
</feature>
<dbReference type="AlphaFoldDB" id="A0A0D0BUQ6"/>
<reference evidence="4" key="2">
    <citation type="submission" date="2015-01" db="EMBL/GenBank/DDBJ databases">
        <title>Evolutionary Origins and Diversification of the Mycorrhizal Mutualists.</title>
        <authorList>
            <consortium name="DOE Joint Genome Institute"/>
            <consortium name="Mycorrhizal Genomics Consortium"/>
            <person name="Kohler A."/>
            <person name="Kuo A."/>
            <person name="Nagy L.G."/>
            <person name="Floudas D."/>
            <person name="Copeland A."/>
            <person name="Barry K.W."/>
            <person name="Cichocki N."/>
            <person name="Veneault-Fourrey C."/>
            <person name="LaButti K."/>
            <person name="Lindquist E.A."/>
            <person name="Lipzen A."/>
            <person name="Lundell T."/>
            <person name="Morin E."/>
            <person name="Murat C."/>
            <person name="Riley R."/>
            <person name="Ohm R."/>
            <person name="Sun H."/>
            <person name="Tunlid A."/>
            <person name="Henrissat B."/>
            <person name="Grigoriev I.V."/>
            <person name="Hibbett D.S."/>
            <person name="Martin F."/>
        </authorList>
    </citation>
    <scope>NUCLEOTIDE SEQUENCE [LARGE SCALE GENOMIC DNA]</scope>
    <source>
        <strain evidence="4">UH-Slu-Lm8-n1</strain>
    </source>
</reference>
<dbReference type="OrthoDB" id="2576477at2759"/>
<evidence type="ECO:0000256" key="2">
    <source>
        <dbReference type="SAM" id="Phobius"/>
    </source>
</evidence>
<feature type="region of interest" description="Disordered" evidence="1">
    <location>
        <begin position="165"/>
        <end position="184"/>
    </location>
</feature>
<dbReference type="EMBL" id="KN835155">
    <property type="protein sequence ID" value="KIK46753.1"/>
    <property type="molecule type" value="Genomic_DNA"/>
</dbReference>
<feature type="transmembrane region" description="Helical" evidence="2">
    <location>
        <begin position="240"/>
        <end position="257"/>
    </location>
</feature>
<organism evidence="3 4">
    <name type="scientific">Suillus luteus UH-Slu-Lm8-n1</name>
    <dbReference type="NCBI Taxonomy" id="930992"/>
    <lineage>
        <taxon>Eukaryota</taxon>
        <taxon>Fungi</taxon>
        <taxon>Dikarya</taxon>
        <taxon>Basidiomycota</taxon>
        <taxon>Agaricomycotina</taxon>
        <taxon>Agaricomycetes</taxon>
        <taxon>Agaricomycetidae</taxon>
        <taxon>Boletales</taxon>
        <taxon>Suillineae</taxon>
        <taxon>Suillaceae</taxon>
        <taxon>Suillus</taxon>
    </lineage>
</organism>
<keyword evidence="2" id="KW-0812">Transmembrane</keyword>
<keyword evidence="2" id="KW-0472">Membrane</keyword>
<keyword evidence="4" id="KW-1185">Reference proteome</keyword>
<evidence type="ECO:0000313" key="3">
    <source>
        <dbReference type="EMBL" id="KIK46753.1"/>
    </source>
</evidence>
<accession>A0A0D0BUQ6</accession>